<reference evidence="3" key="1">
    <citation type="submission" date="2016-06" db="UniProtKB">
        <authorList>
            <consortium name="WormBaseParasite"/>
        </authorList>
    </citation>
    <scope>IDENTIFICATION</scope>
</reference>
<evidence type="ECO:0000313" key="3">
    <source>
        <dbReference type="WBParaSite" id="nOo.2.0.1.t08326-RA"/>
    </source>
</evidence>
<protein>
    <submittedName>
        <fullName evidence="1 3">Uncharacterized protein</fullName>
    </submittedName>
</protein>
<dbReference type="InterPro" id="IPR005312">
    <property type="entry name" value="DUF1759"/>
</dbReference>
<organism evidence="3">
    <name type="scientific">Onchocerca ochengi</name>
    <name type="common">Filarial nematode worm</name>
    <dbReference type="NCBI Taxonomy" id="42157"/>
    <lineage>
        <taxon>Eukaryota</taxon>
        <taxon>Metazoa</taxon>
        <taxon>Ecdysozoa</taxon>
        <taxon>Nematoda</taxon>
        <taxon>Chromadorea</taxon>
        <taxon>Rhabditida</taxon>
        <taxon>Spirurina</taxon>
        <taxon>Spiruromorpha</taxon>
        <taxon>Filarioidea</taxon>
        <taxon>Onchocercidae</taxon>
        <taxon>Onchocerca</taxon>
    </lineage>
</organism>
<dbReference type="Pfam" id="PF03564">
    <property type="entry name" value="DUF1759"/>
    <property type="match status" value="1"/>
</dbReference>
<keyword evidence="2" id="KW-1185">Reference proteome</keyword>
<name>A0A182EJP1_ONCOC</name>
<dbReference type="PANTHER" id="PTHR22954:SF3">
    <property type="entry name" value="PROTEIN CBG08539"/>
    <property type="match status" value="1"/>
</dbReference>
<evidence type="ECO:0000313" key="2">
    <source>
        <dbReference type="Proteomes" id="UP000271087"/>
    </source>
</evidence>
<accession>A0A182EJP1</accession>
<dbReference type="EMBL" id="UYRW01003422">
    <property type="protein sequence ID" value="VDK88969.1"/>
    <property type="molecule type" value="Genomic_DNA"/>
</dbReference>
<gene>
    <name evidence="1" type="ORF">NOO_LOCUS8326</name>
</gene>
<dbReference type="Proteomes" id="UP000271087">
    <property type="component" value="Unassembled WGS sequence"/>
</dbReference>
<dbReference type="WBParaSite" id="nOo.2.0.1.t08326-RA">
    <property type="protein sequence ID" value="nOo.2.0.1.t08326-RA"/>
    <property type="gene ID" value="nOo.2.0.1.g08326"/>
</dbReference>
<proteinExistence type="predicted"/>
<dbReference type="PANTHER" id="PTHR22954">
    <property type="entry name" value="RETROVIRAL PROTEASE-RELATED"/>
    <property type="match status" value="1"/>
</dbReference>
<dbReference type="AlphaFoldDB" id="A0A182EJP1"/>
<sequence length="203" mass="23914">MRLGLYISTLEETNRTWLKYIQKITNQQTRKKEDKYGEMIDDNKGIINLISETKEAIISLNIYSDDNELALQRLNQQDAKELPLQNEILLYHATVNLPQFPLPTFNSDPKSWRQFWSSFKAAVDLQNIPNIKKLNYLMSCLNGDALLTVKGYDIAPENYDVIRKVLKEKYGNRLIIKKLLCNELRSIRRNDREWKTTIETMER</sequence>
<evidence type="ECO:0000313" key="1">
    <source>
        <dbReference type="EMBL" id="VDK88969.1"/>
    </source>
</evidence>
<reference evidence="1 2" key="2">
    <citation type="submission" date="2018-08" db="EMBL/GenBank/DDBJ databases">
        <authorList>
            <person name="Laetsch R D."/>
            <person name="Stevens L."/>
            <person name="Kumar S."/>
            <person name="Blaxter L. M."/>
        </authorList>
    </citation>
    <scope>NUCLEOTIDE SEQUENCE [LARGE SCALE GENOMIC DNA]</scope>
</reference>
<dbReference type="OrthoDB" id="5864015at2759"/>